<dbReference type="GeneID" id="106166100"/>
<dbReference type="InterPro" id="IPR002048">
    <property type="entry name" value="EF_hand_dom"/>
</dbReference>
<proteinExistence type="predicted"/>
<dbReference type="InterPro" id="IPR050145">
    <property type="entry name" value="Centrin_CML-like"/>
</dbReference>
<keyword evidence="4" id="KW-1185">Reference proteome</keyword>
<dbReference type="Proteomes" id="UP000085678">
    <property type="component" value="Unplaced"/>
</dbReference>
<accession>A0A1S3IPI5</accession>
<organism evidence="4 5">
    <name type="scientific">Lingula anatina</name>
    <name type="common">Brachiopod</name>
    <name type="synonym">Lingula unguis</name>
    <dbReference type="NCBI Taxonomy" id="7574"/>
    <lineage>
        <taxon>Eukaryota</taxon>
        <taxon>Metazoa</taxon>
        <taxon>Spiralia</taxon>
        <taxon>Lophotrochozoa</taxon>
        <taxon>Brachiopoda</taxon>
        <taxon>Linguliformea</taxon>
        <taxon>Lingulata</taxon>
        <taxon>Lingulida</taxon>
        <taxon>Linguloidea</taxon>
        <taxon>Lingulidae</taxon>
        <taxon>Lingula</taxon>
    </lineage>
</organism>
<evidence type="ECO:0000313" key="4">
    <source>
        <dbReference type="Proteomes" id="UP000085678"/>
    </source>
</evidence>
<feature type="domain" description="EF-hand" evidence="3">
    <location>
        <begin position="79"/>
        <end position="112"/>
    </location>
</feature>
<dbReference type="KEGG" id="lak:106166100"/>
<dbReference type="AlphaFoldDB" id="A0A1S3IPI5"/>
<dbReference type="InParanoid" id="A0A1S3IPI5"/>
<protein>
    <submittedName>
        <fullName evidence="5">Calmodulin</fullName>
    </submittedName>
</protein>
<evidence type="ECO:0000256" key="1">
    <source>
        <dbReference type="ARBA" id="ARBA00022737"/>
    </source>
</evidence>
<dbReference type="InterPro" id="IPR011992">
    <property type="entry name" value="EF-hand-dom_pair"/>
</dbReference>
<evidence type="ECO:0000259" key="3">
    <source>
        <dbReference type="PROSITE" id="PS50222"/>
    </source>
</evidence>
<dbReference type="STRING" id="7574.A0A1S3IPI5"/>
<dbReference type="Gene3D" id="1.10.238.10">
    <property type="entry name" value="EF-hand"/>
    <property type="match status" value="1"/>
</dbReference>
<dbReference type="OrthoDB" id="26525at2759"/>
<feature type="domain" description="EF-hand" evidence="3">
    <location>
        <begin position="113"/>
        <end position="146"/>
    </location>
</feature>
<dbReference type="InterPro" id="IPR018247">
    <property type="entry name" value="EF_Hand_1_Ca_BS"/>
</dbReference>
<dbReference type="PANTHER" id="PTHR23050">
    <property type="entry name" value="CALCIUM BINDING PROTEIN"/>
    <property type="match status" value="1"/>
</dbReference>
<keyword evidence="1" id="KW-0677">Repeat</keyword>
<evidence type="ECO:0000313" key="5">
    <source>
        <dbReference type="RefSeq" id="XP_013399983.1"/>
    </source>
</evidence>
<name>A0A1S3IPI5_LINAN</name>
<dbReference type="PROSITE" id="PS00018">
    <property type="entry name" value="EF_HAND_1"/>
    <property type="match status" value="1"/>
</dbReference>
<dbReference type="GO" id="GO:0005509">
    <property type="term" value="F:calcium ion binding"/>
    <property type="evidence" value="ECO:0007669"/>
    <property type="project" value="InterPro"/>
</dbReference>
<sequence>MPLFNLSGNQYLQISCYFNKYANNGSLGKQEIKAALSRNGIEASLDDIQGMIDAISINSTGINLQCFLDYCATYTGLRDTDAEYAEAFRVFDTTGSGSLTRDEVQYVMTKMGNKSFDCEALFKEADKNNDGTIDYEEFVAVMKQKF</sequence>
<dbReference type="SUPFAM" id="SSF47473">
    <property type="entry name" value="EF-hand"/>
    <property type="match status" value="1"/>
</dbReference>
<dbReference type="Pfam" id="PF13499">
    <property type="entry name" value="EF-hand_7"/>
    <property type="match status" value="1"/>
</dbReference>
<dbReference type="FunFam" id="1.10.238.10:FF:000003">
    <property type="entry name" value="Calmodulin A"/>
    <property type="match status" value="1"/>
</dbReference>
<reference evidence="5" key="1">
    <citation type="submission" date="2025-08" db="UniProtKB">
        <authorList>
            <consortium name="RefSeq"/>
        </authorList>
    </citation>
    <scope>IDENTIFICATION</scope>
    <source>
        <tissue evidence="5">Gonads</tissue>
    </source>
</reference>
<gene>
    <name evidence="5" type="primary">LOC106166100</name>
</gene>
<evidence type="ECO:0000256" key="2">
    <source>
        <dbReference type="ARBA" id="ARBA00022837"/>
    </source>
</evidence>
<keyword evidence="2" id="KW-0106">Calcium</keyword>
<dbReference type="PROSITE" id="PS50222">
    <property type="entry name" value="EF_HAND_2"/>
    <property type="match status" value="2"/>
</dbReference>
<dbReference type="RefSeq" id="XP_013399983.1">
    <property type="nucleotide sequence ID" value="XM_013544529.1"/>
</dbReference>
<dbReference type="OMA" id="IACDMIG"/>
<dbReference type="CDD" id="cd00051">
    <property type="entry name" value="EFh"/>
    <property type="match status" value="1"/>
</dbReference>
<dbReference type="SMART" id="SM00054">
    <property type="entry name" value="EFh"/>
    <property type="match status" value="2"/>
</dbReference>